<accession>A0A834J875</accession>
<gene>
    <name evidence="2" type="ORF">HZH68_015061</name>
</gene>
<proteinExistence type="predicted"/>
<comment type="caution">
    <text evidence="2">The sequence shown here is derived from an EMBL/GenBank/DDBJ whole genome shotgun (WGS) entry which is preliminary data.</text>
</comment>
<evidence type="ECO:0000256" key="1">
    <source>
        <dbReference type="SAM" id="MobiDB-lite"/>
    </source>
</evidence>
<dbReference type="AlphaFoldDB" id="A0A834J875"/>
<dbReference type="Proteomes" id="UP000617340">
    <property type="component" value="Unassembled WGS sequence"/>
</dbReference>
<keyword evidence="3" id="KW-1185">Reference proteome</keyword>
<feature type="compositionally biased region" description="Acidic residues" evidence="1">
    <location>
        <begin position="46"/>
        <end position="59"/>
    </location>
</feature>
<organism evidence="2 3">
    <name type="scientific">Vespula germanica</name>
    <name type="common">German yellow jacket</name>
    <name type="synonym">Paravespula germanica</name>
    <dbReference type="NCBI Taxonomy" id="30212"/>
    <lineage>
        <taxon>Eukaryota</taxon>
        <taxon>Metazoa</taxon>
        <taxon>Ecdysozoa</taxon>
        <taxon>Arthropoda</taxon>
        <taxon>Hexapoda</taxon>
        <taxon>Insecta</taxon>
        <taxon>Pterygota</taxon>
        <taxon>Neoptera</taxon>
        <taxon>Endopterygota</taxon>
        <taxon>Hymenoptera</taxon>
        <taxon>Apocrita</taxon>
        <taxon>Aculeata</taxon>
        <taxon>Vespoidea</taxon>
        <taxon>Vespidae</taxon>
        <taxon>Vespinae</taxon>
        <taxon>Vespula</taxon>
    </lineage>
</organism>
<dbReference type="EMBL" id="JACSDZ010000019">
    <property type="protein sequence ID" value="KAF7383212.1"/>
    <property type="molecule type" value="Genomic_DNA"/>
</dbReference>
<sequence length="96" mass="10763">MRAWERTMIIQNEESRGEIEGEGLRGLRRLRKMAMMMVTMVMVGDGDGDGGDDDDDDEETSRTRKSSVGGPACRQDASSCSVFSERDMRHVEIFAN</sequence>
<feature type="region of interest" description="Disordered" evidence="1">
    <location>
        <begin position="42"/>
        <end position="80"/>
    </location>
</feature>
<reference evidence="2" key="1">
    <citation type="journal article" date="2020" name="G3 (Bethesda)">
        <title>High-Quality Assemblies for Three Invasive Social Wasps from the &lt;i&gt;Vespula&lt;/i&gt; Genus.</title>
        <authorList>
            <person name="Harrop T.W.R."/>
            <person name="Guhlin J."/>
            <person name="McLaughlin G.M."/>
            <person name="Permina E."/>
            <person name="Stockwell P."/>
            <person name="Gilligan J."/>
            <person name="Le Lec M.F."/>
            <person name="Gruber M.A.M."/>
            <person name="Quinn O."/>
            <person name="Lovegrove M."/>
            <person name="Duncan E.J."/>
            <person name="Remnant E.J."/>
            <person name="Van Eeckhoven J."/>
            <person name="Graham B."/>
            <person name="Knapp R.A."/>
            <person name="Langford K.W."/>
            <person name="Kronenberg Z."/>
            <person name="Press M.O."/>
            <person name="Eacker S.M."/>
            <person name="Wilson-Rankin E.E."/>
            <person name="Purcell J."/>
            <person name="Lester P.J."/>
            <person name="Dearden P.K."/>
        </authorList>
    </citation>
    <scope>NUCLEOTIDE SEQUENCE</scope>
    <source>
        <strain evidence="2">Linc-1</strain>
    </source>
</reference>
<protein>
    <submittedName>
        <fullName evidence="2">Uncharacterized protein</fullName>
    </submittedName>
</protein>
<evidence type="ECO:0000313" key="2">
    <source>
        <dbReference type="EMBL" id="KAF7383212.1"/>
    </source>
</evidence>
<name>A0A834J875_VESGE</name>
<evidence type="ECO:0000313" key="3">
    <source>
        <dbReference type="Proteomes" id="UP000617340"/>
    </source>
</evidence>